<dbReference type="STRING" id="69004.A0A182Q162"/>
<dbReference type="InterPro" id="IPR002347">
    <property type="entry name" value="SDR_fam"/>
</dbReference>
<sequence>MLKNAVALVTGGASGLGRATVERFAGAGYNVLLCDLPTSKGHDVAKELGEKVVYCPVDVLSEKDVSGALEVAKSKFGRLDVSVNCAGIAVAVKTYNFNKKVAHKLEDFQRVLLVNTAGTFNVIRLSAGLMGENEPNADGQRGVIVNTASVAAYDGQIGQAAYSASKAAVVGMTLPIARDLSTQGIRIVTVAPGLFNTPMLQALPDKVRAFLAKTVPFPQRLGEPSEYAQLVQSIVDNPMLNGEVIRLDGALRMMPRDEVLTGMLLHMIKSPVPVNKLNYFLSLGERRRFLIIIFYEMDSFSTLSYDGFHHPTSYRSMIGRLPATLGKKNGIFKFYIETSVNFLDRKDLRWKFLQKAILLAFEYHF</sequence>
<evidence type="ECO:0000256" key="11">
    <source>
        <dbReference type="ARBA" id="ARBA00051637"/>
    </source>
</evidence>
<dbReference type="GO" id="GO:0005739">
    <property type="term" value="C:mitochondrion"/>
    <property type="evidence" value="ECO:0007669"/>
    <property type="project" value="TreeGrafter"/>
</dbReference>
<evidence type="ECO:0000256" key="3">
    <source>
        <dbReference type="ARBA" id="ARBA00024071"/>
    </source>
</evidence>
<evidence type="ECO:0000313" key="22">
    <source>
        <dbReference type="Proteomes" id="UP000075886"/>
    </source>
</evidence>
<dbReference type="GO" id="GO:0003857">
    <property type="term" value="F:(3S)-3-hydroxyacyl-CoA dehydrogenase (NAD+) activity"/>
    <property type="evidence" value="ECO:0007669"/>
    <property type="project" value="UniProtKB-EC"/>
</dbReference>
<accession>A0A182Q162</accession>
<comment type="catalytic activity">
    <reaction evidence="12">
        <text>ursodeoxycholate + NAD(+) = 7-oxolithocholate + NADH + H(+)</text>
        <dbReference type="Rhea" id="RHEA:42028"/>
        <dbReference type="ChEBI" id="CHEBI:15378"/>
        <dbReference type="ChEBI" id="CHEBI:57540"/>
        <dbReference type="ChEBI" id="CHEBI:57945"/>
        <dbReference type="ChEBI" id="CHEBI:78604"/>
        <dbReference type="ChEBI" id="CHEBI:78605"/>
    </reaction>
    <physiologicalReaction direction="left-to-right" evidence="12">
        <dbReference type="Rhea" id="RHEA:42029"/>
    </physiologicalReaction>
</comment>
<comment type="similarity">
    <text evidence="1 20">Belongs to the short-chain dehydrogenases/reductases (SDR) family.</text>
</comment>
<evidence type="ECO:0000256" key="6">
    <source>
        <dbReference type="ARBA" id="ARBA00050141"/>
    </source>
</evidence>
<comment type="catalytic activity">
    <reaction evidence="9">
        <text>cortisol + NAD(+) = 11beta,17alpha-dihydroxypregn-4-ene-3,20,21-trione + NADH + H(+)</text>
        <dbReference type="Rhea" id="RHEA:42012"/>
        <dbReference type="ChEBI" id="CHEBI:15378"/>
        <dbReference type="ChEBI" id="CHEBI:17650"/>
        <dbReference type="ChEBI" id="CHEBI:57540"/>
        <dbReference type="ChEBI" id="CHEBI:57945"/>
        <dbReference type="ChEBI" id="CHEBI:78595"/>
    </reaction>
    <physiologicalReaction direction="left-to-right" evidence="9">
        <dbReference type="Rhea" id="RHEA:42013"/>
    </physiologicalReaction>
</comment>
<comment type="catalytic activity">
    <reaction evidence="6">
        <text>a (3S)-3-hydroxyacyl-CoA + NAD(+) = a 3-oxoacyl-CoA + NADH + H(+)</text>
        <dbReference type="Rhea" id="RHEA:22432"/>
        <dbReference type="ChEBI" id="CHEBI:15378"/>
        <dbReference type="ChEBI" id="CHEBI:57318"/>
        <dbReference type="ChEBI" id="CHEBI:57540"/>
        <dbReference type="ChEBI" id="CHEBI:57945"/>
        <dbReference type="ChEBI" id="CHEBI:90726"/>
        <dbReference type="EC" id="1.1.1.35"/>
    </reaction>
    <physiologicalReaction direction="left-to-right" evidence="6">
        <dbReference type="Rhea" id="RHEA:22433"/>
    </physiologicalReaction>
    <physiologicalReaction direction="right-to-left" evidence="6">
        <dbReference type="Rhea" id="RHEA:22434"/>
    </physiologicalReaction>
</comment>
<dbReference type="PROSITE" id="PS00061">
    <property type="entry name" value="ADH_SHORT"/>
    <property type="match status" value="1"/>
</dbReference>
<organism evidence="21 22">
    <name type="scientific">Anopheles farauti</name>
    <dbReference type="NCBI Taxonomy" id="69004"/>
    <lineage>
        <taxon>Eukaryota</taxon>
        <taxon>Metazoa</taxon>
        <taxon>Ecdysozoa</taxon>
        <taxon>Arthropoda</taxon>
        <taxon>Hexapoda</taxon>
        <taxon>Insecta</taxon>
        <taxon>Pterygota</taxon>
        <taxon>Neoptera</taxon>
        <taxon>Endopterygota</taxon>
        <taxon>Diptera</taxon>
        <taxon>Nematocera</taxon>
        <taxon>Culicoidea</taxon>
        <taxon>Culicidae</taxon>
        <taxon>Anophelinae</taxon>
        <taxon>Anopheles</taxon>
    </lineage>
</organism>
<evidence type="ECO:0000256" key="5">
    <source>
        <dbReference type="ARBA" id="ARBA00049381"/>
    </source>
</evidence>
<evidence type="ECO:0000313" key="21">
    <source>
        <dbReference type="EnsemblMetazoa" id="AFAF001021-PA"/>
    </source>
</evidence>
<dbReference type="PRINTS" id="PR00080">
    <property type="entry name" value="SDRFAMILY"/>
</dbReference>
<comment type="catalytic activity">
    <reaction evidence="7">
        <text>5alpha-androstane-3alpha,17beta-diol + NAD(+) = 17beta-hydroxy-5alpha-androstan-3-one + NADH + H(+)</text>
        <dbReference type="Rhea" id="RHEA:42004"/>
        <dbReference type="ChEBI" id="CHEBI:15378"/>
        <dbReference type="ChEBI" id="CHEBI:16330"/>
        <dbReference type="ChEBI" id="CHEBI:36713"/>
        <dbReference type="ChEBI" id="CHEBI:57540"/>
        <dbReference type="ChEBI" id="CHEBI:57945"/>
        <dbReference type="EC" id="1.1.1.53"/>
    </reaction>
    <physiologicalReaction direction="right-to-left" evidence="7">
        <dbReference type="Rhea" id="RHEA:42006"/>
    </physiologicalReaction>
</comment>
<dbReference type="PANTHER" id="PTHR43658">
    <property type="entry name" value="SHORT-CHAIN DEHYDROGENASE/REDUCTASE"/>
    <property type="match status" value="1"/>
</dbReference>
<comment type="catalytic activity">
    <reaction evidence="5">
        <text>17beta-estradiol + NAD(+) = estrone + NADH + H(+)</text>
        <dbReference type="Rhea" id="RHEA:24612"/>
        <dbReference type="ChEBI" id="CHEBI:15378"/>
        <dbReference type="ChEBI" id="CHEBI:16469"/>
        <dbReference type="ChEBI" id="CHEBI:17263"/>
        <dbReference type="ChEBI" id="CHEBI:57540"/>
        <dbReference type="ChEBI" id="CHEBI:57945"/>
        <dbReference type="EC" id="1.1.1.62"/>
    </reaction>
    <physiologicalReaction direction="left-to-right" evidence="5">
        <dbReference type="Rhea" id="RHEA:24613"/>
    </physiologicalReaction>
</comment>
<dbReference type="SUPFAM" id="SSF51735">
    <property type="entry name" value="NAD(P)-binding Rossmann-fold domains"/>
    <property type="match status" value="1"/>
</dbReference>
<evidence type="ECO:0000256" key="4">
    <source>
        <dbReference type="ARBA" id="ARBA00024072"/>
    </source>
</evidence>
<dbReference type="Proteomes" id="UP000075886">
    <property type="component" value="Unassembled WGS sequence"/>
</dbReference>
<comment type="catalytic activity">
    <reaction evidence="8">
        <text>17beta-hydroxy-5alpha-androstan-3-one + NAD(+) = 5alpha-androstan-3,17-dione + NADH + H(+)</text>
        <dbReference type="Rhea" id="RHEA:41992"/>
        <dbReference type="ChEBI" id="CHEBI:15378"/>
        <dbReference type="ChEBI" id="CHEBI:15994"/>
        <dbReference type="ChEBI" id="CHEBI:16330"/>
        <dbReference type="ChEBI" id="CHEBI:57540"/>
        <dbReference type="ChEBI" id="CHEBI:57945"/>
    </reaction>
    <physiologicalReaction direction="left-to-right" evidence="8">
        <dbReference type="Rhea" id="RHEA:41993"/>
    </physiologicalReaction>
</comment>
<dbReference type="EC" id="1.1.1.53" evidence="3"/>
<name>A0A182Q162_9DIPT</name>
<dbReference type="PANTHER" id="PTHR43658:SF8">
    <property type="entry name" value="17-BETA-HYDROXYSTEROID DEHYDROGENASE 14-RELATED"/>
    <property type="match status" value="1"/>
</dbReference>
<evidence type="ECO:0000256" key="19">
    <source>
        <dbReference type="ARBA" id="ARBA00082399"/>
    </source>
</evidence>
<protein>
    <recommendedName>
        <fullName evidence="16">3-hydroxyacyl-CoA dehydrogenase type-2</fullName>
        <ecNumber evidence="3">1.1.1.53</ecNumber>
        <ecNumber evidence="4">1.1.1.62</ecNumber>
    </recommendedName>
    <alternativeName>
        <fullName evidence="18">3-hydroxyacyl-CoA dehydrogenase type II</fullName>
    </alternativeName>
    <alternativeName>
        <fullName evidence="19">Mitochondrial ribonuclease P protein 2</fullName>
    </alternativeName>
    <alternativeName>
        <fullName evidence="17">Type II HADH</fullName>
    </alternativeName>
</protein>
<comment type="catalytic activity">
    <reaction evidence="14">
        <text>cortisone + NAD(+) = 17alpha-hydroxypregn-4-en-3,11,20-trione-21-al + NADH + H(+)</text>
        <dbReference type="Rhea" id="RHEA:42016"/>
        <dbReference type="ChEBI" id="CHEBI:15378"/>
        <dbReference type="ChEBI" id="CHEBI:16962"/>
        <dbReference type="ChEBI" id="CHEBI:57540"/>
        <dbReference type="ChEBI" id="CHEBI:57945"/>
        <dbReference type="ChEBI" id="CHEBI:78596"/>
    </reaction>
    <physiologicalReaction direction="left-to-right" evidence="14">
        <dbReference type="Rhea" id="RHEA:42017"/>
    </physiologicalReaction>
</comment>
<keyword evidence="22" id="KW-1185">Reference proteome</keyword>
<dbReference type="FunFam" id="3.40.50.720:FF:000215">
    <property type="entry name" value="3-hydroxyacyl-CoA dehydrogenase type-2"/>
    <property type="match status" value="1"/>
</dbReference>
<comment type="catalytic activity">
    <reaction evidence="15">
        <text>11-dehydrocorticosterone + NAD(+) = pregn-4-ene-3,11,20,21-tetraone + NADH + H(+)</text>
        <dbReference type="Rhea" id="RHEA:42020"/>
        <dbReference type="ChEBI" id="CHEBI:15378"/>
        <dbReference type="ChEBI" id="CHEBI:57540"/>
        <dbReference type="ChEBI" id="CHEBI:57945"/>
        <dbReference type="ChEBI" id="CHEBI:78600"/>
        <dbReference type="ChEBI" id="CHEBI:78601"/>
    </reaction>
    <physiologicalReaction direction="left-to-right" evidence="15">
        <dbReference type="Rhea" id="RHEA:42021"/>
    </physiologicalReaction>
</comment>
<reference evidence="21" key="2">
    <citation type="submission" date="2020-05" db="UniProtKB">
        <authorList>
            <consortium name="EnsemblMetazoa"/>
        </authorList>
    </citation>
    <scope>IDENTIFICATION</scope>
    <source>
        <strain evidence="21">FAR1</strain>
    </source>
</reference>
<evidence type="ECO:0000256" key="14">
    <source>
        <dbReference type="ARBA" id="ARBA00052417"/>
    </source>
</evidence>
<evidence type="ECO:0000256" key="15">
    <source>
        <dbReference type="ARBA" id="ARBA00052668"/>
    </source>
</evidence>
<dbReference type="InterPro" id="IPR020904">
    <property type="entry name" value="Sc_DH/Rdtase_CS"/>
</dbReference>
<evidence type="ECO:0000256" key="13">
    <source>
        <dbReference type="ARBA" id="ARBA00052095"/>
    </source>
</evidence>
<dbReference type="PRINTS" id="PR00081">
    <property type="entry name" value="GDHRDH"/>
</dbReference>
<dbReference type="CDD" id="cd05371">
    <property type="entry name" value="HSD10-like_SDR_c"/>
    <property type="match status" value="1"/>
</dbReference>
<dbReference type="AlphaFoldDB" id="A0A182Q162"/>
<evidence type="ECO:0000256" key="18">
    <source>
        <dbReference type="ARBA" id="ARBA00082293"/>
    </source>
</evidence>
<evidence type="ECO:0000256" key="20">
    <source>
        <dbReference type="RuleBase" id="RU000363"/>
    </source>
</evidence>
<keyword evidence="2" id="KW-0560">Oxidoreductase</keyword>
<dbReference type="EC" id="1.1.1.62" evidence="4"/>
<dbReference type="Pfam" id="PF00106">
    <property type="entry name" value="adh_short"/>
    <property type="match status" value="1"/>
</dbReference>
<comment type="catalytic activity">
    <reaction evidence="13">
        <text>5alpha-pregnan-20beta-ol-3-one + NAD(+) = 5alpha-pregnane-3,20-dione + NADH + H(+)</text>
        <dbReference type="Rhea" id="RHEA:42008"/>
        <dbReference type="ChEBI" id="CHEBI:15378"/>
        <dbReference type="ChEBI" id="CHEBI:28952"/>
        <dbReference type="ChEBI" id="CHEBI:57540"/>
        <dbReference type="ChEBI" id="CHEBI:57945"/>
        <dbReference type="ChEBI" id="CHEBI:78594"/>
    </reaction>
    <physiologicalReaction direction="left-to-right" evidence="13">
        <dbReference type="Rhea" id="RHEA:42009"/>
    </physiologicalReaction>
</comment>
<dbReference type="EnsemblMetazoa" id="AFAF001021-RA">
    <property type="protein sequence ID" value="AFAF001021-PA"/>
    <property type="gene ID" value="AFAF001021"/>
</dbReference>
<evidence type="ECO:0000256" key="8">
    <source>
        <dbReference type="ARBA" id="ARBA00050435"/>
    </source>
</evidence>
<dbReference type="VEuPathDB" id="VectorBase:AFAF001021"/>
<dbReference type="GO" id="GO:0008209">
    <property type="term" value="P:androgen metabolic process"/>
    <property type="evidence" value="ECO:0007669"/>
    <property type="project" value="TreeGrafter"/>
</dbReference>
<comment type="catalytic activity">
    <reaction evidence="10">
        <text>(3S)-3-hydroxybutanoyl-CoA + NAD(+) = acetoacetyl-CoA + NADH + H(+)</text>
        <dbReference type="Rhea" id="RHEA:30799"/>
        <dbReference type="ChEBI" id="CHEBI:15378"/>
        <dbReference type="ChEBI" id="CHEBI:57286"/>
        <dbReference type="ChEBI" id="CHEBI:57316"/>
        <dbReference type="ChEBI" id="CHEBI:57540"/>
        <dbReference type="ChEBI" id="CHEBI:57945"/>
    </reaction>
    <physiologicalReaction direction="left-to-right" evidence="10">
        <dbReference type="Rhea" id="RHEA:30800"/>
    </physiologicalReaction>
    <physiologicalReaction direction="right-to-left" evidence="10">
        <dbReference type="Rhea" id="RHEA:30801"/>
    </physiologicalReaction>
</comment>
<evidence type="ECO:0000256" key="1">
    <source>
        <dbReference type="ARBA" id="ARBA00006484"/>
    </source>
</evidence>
<dbReference type="EMBL" id="AXCN02000306">
    <property type="status" value="NOT_ANNOTATED_CDS"/>
    <property type="molecule type" value="Genomic_DNA"/>
</dbReference>
<comment type="catalytic activity">
    <reaction evidence="11">
        <text>3beta,7beta-dihydroxy-5beta-cholan-24-oate + NAD(+) = 3beta-hydroxy-7-oxo-5beta-cholan-24-oate + NADH + H(+)</text>
        <dbReference type="Rhea" id="RHEA:42024"/>
        <dbReference type="ChEBI" id="CHEBI:15378"/>
        <dbReference type="ChEBI" id="CHEBI:57540"/>
        <dbReference type="ChEBI" id="CHEBI:57945"/>
        <dbReference type="ChEBI" id="CHEBI:78602"/>
        <dbReference type="ChEBI" id="CHEBI:78603"/>
    </reaction>
    <physiologicalReaction direction="left-to-right" evidence="11">
        <dbReference type="Rhea" id="RHEA:42025"/>
    </physiologicalReaction>
</comment>
<reference evidence="22" key="1">
    <citation type="submission" date="2014-01" db="EMBL/GenBank/DDBJ databases">
        <title>The Genome Sequence of Anopheles farauti FAR1 (V2).</title>
        <authorList>
            <consortium name="The Broad Institute Genomics Platform"/>
            <person name="Neafsey D.E."/>
            <person name="Besansky N."/>
            <person name="Howell P."/>
            <person name="Walton C."/>
            <person name="Young S.K."/>
            <person name="Zeng Q."/>
            <person name="Gargeya S."/>
            <person name="Fitzgerald M."/>
            <person name="Haas B."/>
            <person name="Abouelleil A."/>
            <person name="Allen A.W."/>
            <person name="Alvarado L."/>
            <person name="Arachchi H.M."/>
            <person name="Berlin A.M."/>
            <person name="Chapman S.B."/>
            <person name="Gainer-Dewar J."/>
            <person name="Goldberg J."/>
            <person name="Griggs A."/>
            <person name="Gujja S."/>
            <person name="Hansen M."/>
            <person name="Howarth C."/>
            <person name="Imamovic A."/>
            <person name="Ireland A."/>
            <person name="Larimer J."/>
            <person name="McCowan C."/>
            <person name="Murphy C."/>
            <person name="Pearson M."/>
            <person name="Poon T.W."/>
            <person name="Priest M."/>
            <person name="Roberts A."/>
            <person name="Saif S."/>
            <person name="Shea T."/>
            <person name="Sisk P."/>
            <person name="Sykes S."/>
            <person name="Wortman J."/>
            <person name="Nusbaum C."/>
            <person name="Birren B."/>
        </authorList>
    </citation>
    <scope>NUCLEOTIDE SEQUENCE [LARGE SCALE GENOMIC DNA]</scope>
    <source>
        <strain evidence="22">FAR1</strain>
    </source>
</reference>
<dbReference type="InterPro" id="IPR036291">
    <property type="entry name" value="NAD(P)-bd_dom_sf"/>
</dbReference>
<dbReference type="GO" id="GO:0047044">
    <property type="term" value="F:androstan-3-alpha,17-beta-diol dehydrogenase (NAD+) activity"/>
    <property type="evidence" value="ECO:0007669"/>
    <property type="project" value="UniProtKB-EC"/>
</dbReference>
<evidence type="ECO:0000256" key="16">
    <source>
        <dbReference type="ARBA" id="ARBA00072938"/>
    </source>
</evidence>
<evidence type="ECO:0000256" key="9">
    <source>
        <dbReference type="ARBA" id="ARBA00050927"/>
    </source>
</evidence>
<dbReference type="Gene3D" id="3.40.50.720">
    <property type="entry name" value="NAD(P)-binding Rossmann-like Domain"/>
    <property type="match status" value="1"/>
</dbReference>
<evidence type="ECO:0000256" key="2">
    <source>
        <dbReference type="ARBA" id="ARBA00023002"/>
    </source>
</evidence>
<dbReference type="GO" id="GO:0004303">
    <property type="term" value="F:estradiol 17-beta-dehydrogenase [NAD(P)+] activity"/>
    <property type="evidence" value="ECO:0007669"/>
    <property type="project" value="UniProtKB-EC"/>
</dbReference>
<evidence type="ECO:0000256" key="10">
    <source>
        <dbReference type="ARBA" id="ARBA00051004"/>
    </source>
</evidence>
<proteinExistence type="inferred from homology"/>
<dbReference type="GO" id="GO:0006631">
    <property type="term" value="P:fatty acid metabolic process"/>
    <property type="evidence" value="ECO:0007669"/>
    <property type="project" value="TreeGrafter"/>
</dbReference>
<evidence type="ECO:0000256" key="12">
    <source>
        <dbReference type="ARBA" id="ARBA00051831"/>
    </source>
</evidence>
<dbReference type="GO" id="GO:0008210">
    <property type="term" value="P:estrogen metabolic process"/>
    <property type="evidence" value="ECO:0007669"/>
    <property type="project" value="TreeGrafter"/>
</dbReference>
<evidence type="ECO:0000256" key="17">
    <source>
        <dbReference type="ARBA" id="ARBA00079624"/>
    </source>
</evidence>
<evidence type="ECO:0000256" key="7">
    <source>
        <dbReference type="ARBA" id="ARBA00050365"/>
    </source>
</evidence>